<name>A0ACA9Y153_9ASCO</name>
<gene>
    <name evidence="1" type="ORF">CLIB1444_01S12112</name>
</gene>
<dbReference type="EMBL" id="CALSDN010000001">
    <property type="protein sequence ID" value="CAH6718678.1"/>
    <property type="molecule type" value="Genomic_DNA"/>
</dbReference>
<proteinExistence type="predicted"/>
<organism evidence="1 2">
    <name type="scientific">[Candida] jaroonii</name>
    <dbReference type="NCBI Taxonomy" id="467808"/>
    <lineage>
        <taxon>Eukaryota</taxon>
        <taxon>Fungi</taxon>
        <taxon>Dikarya</taxon>
        <taxon>Ascomycota</taxon>
        <taxon>Saccharomycotina</taxon>
        <taxon>Pichiomycetes</taxon>
        <taxon>Debaryomycetaceae</taxon>
        <taxon>Yamadazyma</taxon>
    </lineage>
</organism>
<evidence type="ECO:0000313" key="1">
    <source>
        <dbReference type="EMBL" id="CAH6718678.1"/>
    </source>
</evidence>
<keyword evidence="2" id="KW-1185">Reference proteome</keyword>
<comment type="caution">
    <text evidence="1">The sequence shown here is derived from an EMBL/GenBank/DDBJ whole genome shotgun (WGS) entry which is preliminary data.</text>
</comment>
<reference evidence="1" key="1">
    <citation type="submission" date="2022-06" db="EMBL/GenBank/DDBJ databases">
        <authorList>
            <person name="Legras J.-L."/>
            <person name="Devillers H."/>
            <person name="Grondin C."/>
        </authorList>
    </citation>
    <scope>NUCLEOTIDE SEQUENCE</scope>
    <source>
        <strain evidence="1">CLIB 1444</strain>
    </source>
</reference>
<sequence length="802" mass="94345">METPTKEYLEEVSAMNIPEINEINEINGKQLDIIATNVNRTIQDLNLICHEIGYSNVDISLKKSEIFQVLEETIQNFTGNLEREKESIINECEWLRQQIRIILSMVNDTNGTKLSEMNRGIVFQDWESYDRGYKLEIEKKLNCLKTRRDDFYEDSPFNISNNHEINLEKTYEKKMNEKTPSLTLLQNKNKLNSIFLDVLKIFIKNFKKFNTLHLKLIEIMESLGEENDINPPRKDSEYHRELIEQFENTIKCLRLSDNTSSFALNDNDNVQFIVSSPKKGKPQPRDISNTSSDIMNDLRDINYNIVRVIRSLNFTKIDHNLIQSINDKISHYEIQLNERTSKMNTIINQCFDIIENLQFNDEQLMNIQKFYSDQEGGYFDLETLKFIQLNPKEFGLNTVHLNFIENFQNLLLKIKQSKEKKWNYYYTNCSKLWEKLNEDNAYIDNFVNCNSNLTDNSIINFKMELNRLMTKRSKNIDKFIIDTKNEINSYWDKLYYTEDQKKAFKHYQFKANFDESFDKEVILNDHETELSNLKEEYNNKKLILEEYEQLNELLKDKEFLMESSKDSSRLLSKNSCKILLNEERIRKKLLKTLPKLISDLKAKVVEYNNHQLSNEGRTFTIHNEDFFEKLLLIENQQVKSRPLRRKSPVKSTKTVQKPNAKPRSVPNRRRIVATLESSPFKETSRLKPLQSPLLPHNMNYSPNTNVPSKLSPKLSPLRYNLSPTISTTSFKSPGSVRSTPEDKENITFDIDLGLTPIKVSDLNWDKTSTPTRSSIARSSIARSSMGDIMSDYQQWREERLRN</sequence>
<dbReference type="Proteomes" id="UP001152531">
    <property type="component" value="Unassembled WGS sequence"/>
</dbReference>
<evidence type="ECO:0000313" key="2">
    <source>
        <dbReference type="Proteomes" id="UP001152531"/>
    </source>
</evidence>
<accession>A0ACA9Y153</accession>
<protein>
    <submittedName>
        <fullName evidence="1">Uncharacterized protein</fullName>
    </submittedName>
</protein>